<comment type="caution">
    <text evidence="1">The sequence shown here is derived from an EMBL/GenBank/DDBJ whole genome shotgun (WGS) entry which is preliminary data.</text>
</comment>
<reference evidence="1 2" key="1">
    <citation type="submission" date="2016-12" db="EMBL/GenBank/DDBJ databases">
        <title>Marinobacter lutaoensis whole genome sequencing.</title>
        <authorList>
            <person name="Verma A."/>
            <person name="Krishnamurthi S."/>
        </authorList>
    </citation>
    <scope>NUCLEOTIDE SEQUENCE [LARGE SCALE GENOMIC DNA]</scope>
    <source>
        <strain evidence="1 2">T5054</strain>
    </source>
</reference>
<gene>
    <name evidence="1" type="ORF">BTO32_08580</name>
</gene>
<name>A0A1V2DTK5_9GAMM</name>
<evidence type="ECO:0000313" key="2">
    <source>
        <dbReference type="Proteomes" id="UP000189339"/>
    </source>
</evidence>
<protein>
    <submittedName>
        <fullName evidence="1">Uncharacterized protein</fullName>
    </submittedName>
</protein>
<dbReference type="Proteomes" id="UP000189339">
    <property type="component" value="Unassembled WGS sequence"/>
</dbReference>
<accession>A0A1V2DTK5</accession>
<keyword evidence="2" id="KW-1185">Reference proteome</keyword>
<dbReference type="OrthoDB" id="6372240at2"/>
<dbReference type="AlphaFoldDB" id="A0A1V2DTK5"/>
<proteinExistence type="predicted"/>
<dbReference type="EMBL" id="MSCW01000006">
    <property type="protein sequence ID" value="ONF43706.1"/>
    <property type="molecule type" value="Genomic_DNA"/>
</dbReference>
<sequence length="99" mass="11208">MGIASTSRPILVRGPFRENRQDVLGLSGPDDTAPTSPRATRQWLNALGFRVNRHGPGHWVVTHQRALPEIHLYSESELARFARDKARHYVTHPHPENTP</sequence>
<evidence type="ECO:0000313" key="1">
    <source>
        <dbReference type="EMBL" id="ONF43706.1"/>
    </source>
</evidence>
<dbReference type="RefSeq" id="WP_076724227.1">
    <property type="nucleotide sequence ID" value="NZ_MSCW01000006.1"/>
</dbReference>
<organism evidence="1 2">
    <name type="scientific">Marinobacter lutaoensis</name>
    <dbReference type="NCBI Taxonomy" id="135739"/>
    <lineage>
        <taxon>Bacteria</taxon>
        <taxon>Pseudomonadati</taxon>
        <taxon>Pseudomonadota</taxon>
        <taxon>Gammaproteobacteria</taxon>
        <taxon>Pseudomonadales</taxon>
        <taxon>Marinobacteraceae</taxon>
        <taxon>Marinobacter</taxon>
    </lineage>
</organism>
<dbReference type="STRING" id="135739.BTO32_08580"/>